<keyword evidence="2" id="KW-1185">Reference proteome</keyword>
<dbReference type="Proteomes" id="UP000821865">
    <property type="component" value="Chromosome 10"/>
</dbReference>
<protein>
    <submittedName>
        <fullName evidence="1">Uncharacterized protein</fullName>
    </submittedName>
</protein>
<evidence type="ECO:0000313" key="2">
    <source>
        <dbReference type="Proteomes" id="UP000821865"/>
    </source>
</evidence>
<evidence type="ECO:0000313" key="1">
    <source>
        <dbReference type="EMBL" id="KAH7974188.1"/>
    </source>
</evidence>
<proteinExistence type="predicted"/>
<reference evidence="1" key="1">
    <citation type="submission" date="2020-05" db="EMBL/GenBank/DDBJ databases">
        <title>Large-scale comparative analyses of tick genomes elucidate their genetic diversity and vector capacities.</title>
        <authorList>
            <person name="Jia N."/>
            <person name="Wang J."/>
            <person name="Shi W."/>
            <person name="Du L."/>
            <person name="Sun Y."/>
            <person name="Zhan W."/>
            <person name="Jiang J."/>
            <person name="Wang Q."/>
            <person name="Zhang B."/>
            <person name="Ji P."/>
            <person name="Sakyi L.B."/>
            <person name="Cui X."/>
            <person name="Yuan T."/>
            <person name="Jiang B."/>
            <person name="Yang W."/>
            <person name="Lam T.T.-Y."/>
            <person name="Chang Q."/>
            <person name="Ding S."/>
            <person name="Wang X."/>
            <person name="Zhu J."/>
            <person name="Ruan X."/>
            <person name="Zhao L."/>
            <person name="Wei J."/>
            <person name="Que T."/>
            <person name="Du C."/>
            <person name="Cheng J."/>
            <person name="Dai P."/>
            <person name="Han X."/>
            <person name="Huang E."/>
            <person name="Gao Y."/>
            <person name="Liu J."/>
            <person name="Shao H."/>
            <person name="Ye R."/>
            <person name="Li L."/>
            <person name="Wei W."/>
            <person name="Wang X."/>
            <person name="Wang C."/>
            <person name="Yang T."/>
            <person name="Huo Q."/>
            <person name="Li W."/>
            <person name="Guo W."/>
            <person name="Chen H."/>
            <person name="Zhou L."/>
            <person name="Ni X."/>
            <person name="Tian J."/>
            <person name="Zhou Y."/>
            <person name="Sheng Y."/>
            <person name="Liu T."/>
            <person name="Pan Y."/>
            <person name="Xia L."/>
            <person name="Li J."/>
            <person name="Zhao F."/>
            <person name="Cao W."/>
        </authorList>
    </citation>
    <scope>NUCLEOTIDE SEQUENCE</scope>
    <source>
        <strain evidence="1">Dsil-2018</strain>
    </source>
</reference>
<organism evidence="1 2">
    <name type="scientific">Dermacentor silvarum</name>
    <name type="common">Tick</name>
    <dbReference type="NCBI Taxonomy" id="543639"/>
    <lineage>
        <taxon>Eukaryota</taxon>
        <taxon>Metazoa</taxon>
        <taxon>Ecdysozoa</taxon>
        <taxon>Arthropoda</taxon>
        <taxon>Chelicerata</taxon>
        <taxon>Arachnida</taxon>
        <taxon>Acari</taxon>
        <taxon>Parasitiformes</taxon>
        <taxon>Ixodida</taxon>
        <taxon>Ixodoidea</taxon>
        <taxon>Ixodidae</taxon>
        <taxon>Rhipicephalinae</taxon>
        <taxon>Dermacentor</taxon>
    </lineage>
</organism>
<sequence>MAHVAALFSLLLGTAVAAEGDDLCLPIPQSNDVGDRCTCPFTTEMDVDPTRVPSALPVVKCKCPGILCTMLGDFRCTEVSNTFSVVYPTVDGQFTSNRVELSTSCVCATSRSENGASDDGRTIMIGR</sequence>
<accession>A0ACB8DP92</accession>
<dbReference type="EMBL" id="CM023479">
    <property type="protein sequence ID" value="KAH7974188.1"/>
    <property type="molecule type" value="Genomic_DNA"/>
</dbReference>
<name>A0ACB8DP92_DERSI</name>
<comment type="caution">
    <text evidence="1">The sequence shown here is derived from an EMBL/GenBank/DDBJ whole genome shotgun (WGS) entry which is preliminary data.</text>
</comment>
<gene>
    <name evidence="1" type="ORF">HPB49_011798</name>
</gene>